<dbReference type="SMART" id="SM00220">
    <property type="entry name" value="S_TKc"/>
    <property type="match status" value="1"/>
</dbReference>
<dbReference type="EMBL" id="JBFCZG010000005">
    <property type="protein sequence ID" value="KAL3422719.1"/>
    <property type="molecule type" value="Genomic_DNA"/>
</dbReference>
<gene>
    <name evidence="2" type="ORF">PVAG01_06875</name>
</gene>
<dbReference type="InterPro" id="IPR011009">
    <property type="entry name" value="Kinase-like_dom_sf"/>
</dbReference>
<evidence type="ECO:0000313" key="3">
    <source>
        <dbReference type="Proteomes" id="UP001629113"/>
    </source>
</evidence>
<reference evidence="2 3" key="1">
    <citation type="submission" date="2024-06" db="EMBL/GenBank/DDBJ databases">
        <title>Complete genome of Phlyctema vagabunda strain 19-DSS-EL-015.</title>
        <authorList>
            <person name="Fiorenzani C."/>
        </authorList>
    </citation>
    <scope>NUCLEOTIDE SEQUENCE [LARGE SCALE GENOMIC DNA]</scope>
    <source>
        <strain evidence="2 3">19-DSS-EL-015</strain>
    </source>
</reference>
<dbReference type="Gene3D" id="1.10.510.10">
    <property type="entry name" value="Transferase(Phosphotransferase) domain 1"/>
    <property type="match status" value="1"/>
</dbReference>
<evidence type="ECO:0000259" key="1">
    <source>
        <dbReference type="PROSITE" id="PS50011"/>
    </source>
</evidence>
<dbReference type="PANTHER" id="PTHR24359">
    <property type="entry name" value="SERINE/THREONINE-PROTEIN KINASE SBK1"/>
    <property type="match status" value="1"/>
</dbReference>
<organism evidence="2 3">
    <name type="scientific">Phlyctema vagabunda</name>
    <dbReference type="NCBI Taxonomy" id="108571"/>
    <lineage>
        <taxon>Eukaryota</taxon>
        <taxon>Fungi</taxon>
        <taxon>Dikarya</taxon>
        <taxon>Ascomycota</taxon>
        <taxon>Pezizomycotina</taxon>
        <taxon>Leotiomycetes</taxon>
        <taxon>Helotiales</taxon>
        <taxon>Dermateaceae</taxon>
        <taxon>Phlyctema</taxon>
    </lineage>
</organism>
<sequence length="533" mass="60428">MQLPATHAEVHAKQFNQSAVFMPTNHADPGRGSTDFPQDADIYEMLWIRLNKAMSKIPGEQNIRYLPNTELHKIIDIETSRKIFSLMSNLDHRSLDTHASKVTHDSPRLFAITIYLRLPLTLLLHLMEIDFSDKNLPWIGAPPPGLGERDSEYFTHLINHQWQFTPMVFSKIGLHEKLNADTIIPFLKRQPCGYGVFSTVSRIRLESSHQNLYSTPQDPNPELALKVIHQYMDSTTTFQNETALLHGLGELQNPHIVKLLYTYEQNDMYHLIFPAAECNLDEHMAQDPQGFEDPKSTLFCEFTSWILHQLSGIAAAVNHMHEWTCSTTVPGSTAYHHDLKPSNLLLFKELDFEVPRFGILQIADFGSGRLRGPGTGTGSTTFRGTPTYAAPESIVPRMSHNNGLEIYVSRSYDVWSLGCIAMEVLVWLVFGAQGRKDFNKERFGPVSMTQENDGYFVLGLDGNATVRVQVIEWFDKLREHPRLPQENALCGLLVLIINTLEVNSDKRITAREFSQRLDSLVEHADNRLGYGSA</sequence>
<dbReference type="GO" id="GO:0016301">
    <property type="term" value="F:kinase activity"/>
    <property type="evidence" value="ECO:0007669"/>
    <property type="project" value="UniProtKB-KW"/>
</dbReference>
<dbReference type="SUPFAM" id="SSF56112">
    <property type="entry name" value="Protein kinase-like (PK-like)"/>
    <property type="match status" value="1"/>
</dbReference>
<comment type="caution">
    <text evidence="2">The sequence shown here is derived from an EMBL/GenBank/DDBJ whole genome shotgun (WGS) entry which is preliminary data.</text>
</comment>
<keyword evidence="2" id="KW-0418">Kinase</keyword>
<protein>
    <submittedName>
        <fullName evidence="2">Protein kinase domain-containing protein</fullName>
    </submittedName>
</protein>
<proteinExistence type="predicted"/>
<dbReference type="Pfam" id="PF00069">
    <property type="entry name" value="Pkinase"/>
    <property type="match status" value="1"/>
</dbReference>
<dbReference type="PANTHER" id="PTHR24359:SF1">
    <property type="entry name" value="INHIBITOR OF NUCLEAR FACTOR KAPPA-B KINASE EPSILON SUBUNIT HOMOLOG 1-RELATED"/>
    <property type="match status" value="1"/>
</dbReference>
<dbReference type="Proteomes" id="UP001629113">
    <property type="component" value="Unassembled WGS sequence"/>
</dbReference>
<dbReference type="PROSITE" id="PS50011">
    <property type="entry name" value="PROTEIN_KINASE_DOM"/>
    <property type="match status" value="1"/>
</dbReference>
<name>A0ABR4PHA5_9HELO</name>
<keyword evidence="2" id="KW-0808">Transferase</keyword>
<feature type="domain" description="Protein kinase" evidence="1">
    <location>
        <begin position="186"/>
        <end position="521"/>
    </location>
</feature>
<dbReference type="InterPro" id="IPR000719">
    <property type="entry name" value="Prot_kinase_dom"/>
</dbReference>
<accession>A0ABR4PHA5</accession>
<keyword evidence="3" id="KW-1185">Reference proteome</keyword>
<evidence type="ECO:0000313" key="2">
    <source>
        <dbReference type="EMBL" id="KAL3422719.1"/>
    </source>
</evidence>